<dbReference type="FunFam" id="3.30.70.270:FF:000001">
    <property type="entry name" value="Diguanylate cyclase domain protein"/>
    <property type="match status" value="1"/>
</dbReference>
<dbReference type="InterPro" id="IPR029787">
    <property type="entry name" value="Nucleotide_cyclase"/>
</dbReference>
<dbReference type="InterPro" id="IPR050469">
    <property type="entry name" value="Diguanylate_Cyclase"/>
</dbReference>
<proteinExistence type="predicted"/>
<protein>
    <submittedName>
        <fullName evidence="3">Putative diguanylate cyclase AdrA</fullName>
        <ecNumber evidence="3">2.7.7.65</ecNumber>
    </submittedName>
</protein>
<evidence type="ECO:0000313" key="3">
    <source>
        <dbReference type="EMBL" id="OIQ81050.1"/>
    </source>
</evidence>
<name>A0A1J5QCX5_9ZZZZ</name>
<feature type="coiled-coil region" evidence="1">
    <location>
        <begin position="178"/>
        <end position="205"/>
    </location>
</feature>
<dbReference type="PANTHER" id="PTHR45138:SF9">
    <property type="entry name" value="DIGUANYLATE CYCLASE DGCM-RELATED"/>
    <property type="match status" value="1"/>
</dbReference>
<dbReference type="Pfam" id="PF00990">
    <property type="entry name" value="GGDEF"/>
    <property type="match status" value="1"/>
</dbReference>
<sequence>MLLEQARSARKEREIVKLGEGLKSFWFTLEMSSDAQYRMHEELLHLLRLLVDNMSELVVDDQWLSGQTAIIRDIISKPMDIEVLYNAESSLKELIFKQGKLKHGLVEARDTLKQMASTFITRLVEMSESTGEYHQRIEKYQRQLSSTEDIAELNVILDNLMGDTRAMQLDALRSHEGLKETKIKVLEAEQRILALTAELDHASEMAHEDYLTGALNRRGMDEALEREFSRADRFGTEVCLAMMDIDHFKRLNDTLGHDAGDVALAHLARVTKDTLRPTDVLARFGGEEFIIILPETGRDEAIAVMTRVQRELTRQFFLHNNERVLMTFSAGVAQRQSGEAAEVVMKRADVALYQAKQAGRNRVFAAD</sequence>
<dbReference type="SUPFAM" id="SSF55073">
    <property type="entry name" value="Nucleotide cyclase"/>
    <property type="match status" value="1"/>
</dbReference>
<keyword evidence="3" id="KW-0808">Transferase</keyword>
<dbReference type="PANTHER" id="PTHR45138">
    <property type="entry name" value="REGULATORY COMPONENTS OF SENSORY TRANSDUCTION SYSTEM"/>
    <property type="match status" value="1"/>
</dbReference>
<dbReference type="EMBL" id="MLJW01000977">
    <property type="protein sequence ID" value="OIQ81050.1"/>
    <property type="molecule type" value="Genomic_DNA"/>
</dbReference>
<dbReference type="Gene3D" id="3.30.70.270">
    <property type="match status" value="1"/>
</dbReference>
<evidence type="ECO:0000256" key="1">
    <source>
        <dbReference type="SAM" id="Coils"/>
    </source>
</evidence>
<reference evidence="3" key="1">
    <citation type="submission" date="2016-10" db="EMBL/GenBank/DDBJ databases">
        <title>Sequence of Gallionella enrichment culture.</title>
        <authorList>
            <person name="Poehlein A."/>
            <person name="Muehling M."/>
            <person name="Daniel R."/>
        </authorList>
    </citation>
    <scope>NUCLEOTIDE SEQUENCE</scope>
</reference>
<organism evidence="3">
    <name type="scientific">mine drainage metagenome</name>
    <dbReference type="NCBI Taxonomy" id="410659"/>
    <lineage>
        <taxon>unclassified sequences</taxon>
        <taxon>metagenomes</taxon>
        <taxon>ecological metagenomes</taxon>
    </lineage>
</organism>
<dbReference type="PROSITE" id="PS50887">
    <property type="entry name" value="GGDEF"/>
    <property type="match status" value="1"/>
</dbReference>
<dbReference type="InterPro" id="IPR000160">
    <property type="entry name" value="GGDEF_dom"/>
</dbReference>
<dbReference type="SMART" id="SM00267">
    <property type="entry name" value="GGDEF"/>
    <property type="match status" value="1"/>
</dbReference>
<dbReference type="AlphaFoldDB" id="A0A1J5QCX5"/>
<gene>
    <name evidence="3" type="primary">adrA_7</name>
    <name evidence="3" type="ORF">GALL_371930</name>
</gene>
<evidence type="ECO:0000259" key="2">
    <source>
        <dbReference type="PROSITE" id="PS50887"/>
    </source>
</evidence>
<dbReference type="GO" id="GO:0052621">
    <property type="term" value="F:diguanylate cyclase activity"/>
    <property type="evidence" value="ECO:0007669"/>
    <property type="project" value="UniProtKB-EC"/>
</dbReference>
<dbReference type="InterPro" id="IPR043128">
    <property type="entry name" value="Rev_trsase/Diguanyl_cyclase"/>
</dbReference>
<dbReference type="NCBIfam" id="TIGR00254">
    <property type="entry name" value="GGDEF"/>
    <property type="match status" value="1"/>
</dbReference>
<keyword evidence="3" id="KW-0548">Nucleotidyltransferase</keyword>
<feature type="domain" description="GGDEF" evidence="2">
    <location>
        <begin position="236"/>
        <end position="367"/>
    </location>
</feature>
<accession>A0A1J5QCX5</accession>
<dbReference type="CDD" id="cd01949">
    <property type="entry name" value="GGDEF"/>
    <property type="match status" value="1"/>
</dbReference>
<comment type="caution">
    <text evidence="3">The sequence shown here is derived from an EMBL/GenBank/DDBJ whole genome shotgun (WGS) entry which is preliminary data.</text>
</comment>
<dbReference type="EC" id="2.7.7.65" evidence="3"/>
<keyword evidence="1" id="KW-0175">Coiled coil</keyword>